<dbReference type="Pfam" id="PF13414">
    <property type="entry name" value="TPR_11"/>
    <property type="match status" value="1"/>
</dbReference>
<keyword evidence="4" id="KW-1185">Reference proteome</keyword>
<evidence type="ECO:0000313" key="3">
    <source>
        <dbReference type="EMBL" id="VEP18389.1"/>
    </source>
</evidence>
<dbReference type="SMART" id="SM00028">
    <property type="entry name" value="TPR"/>
    <property type="match status" value="2"/>
</dbReference>
<dbReference type="InterPro" id="IPR019734">
    <property type="entry name" value="TPR_rpt"/>
</dbReference>
<dbReference type="EMBL" id="CAACVJ010000684">
    <property type="protein sequence ID" value="VEP18389.1"/>
    <property type="molecule type" value="Genomic_DNA"/>
</dbReference>
<feature type="chain" id="PRO_5022151955" evidence="2">
    <location>
        <begin position="31"/>
        <end position="304"/>
    </location>
</feature>
<dbReference type="NCBIfam" id="NF041522">
    <property type="entry name" value="TPR_sll0314"/>
    <property type="match status" value="1"/>
</dbReference>
<evidence type="ECO:0000313" key="4">
    <source>
        <dbReference type="Proteomes" id="UP000320055"/>
    </source>
</evidence>
<keyword evidence="2" id="KW-0732">Signal</keyword>
<reference evidence="3 4" key="1">
    <citation type="submission" date="2019-01" db="EMBL/GenBank/DDBJ databases">
        <authorList>
            <person name="Brito A."/>
        </authorList>
    </citation>
    <scope>NUCLEOTIDE SEQUENCE [LARGE SCALE GENOMIC DNA]</scope>
    <source>
        <strain evidence="3">1</strain>
    </source>
</reference>
<dbReference type="Gene3D" id="1.25.40.10">
    <property type="entry name" value="Tetratricopeptide repeat domain"/>
    <property type="match status" value="1"/>
</dbReference>
<dbReference type="PROSITE" id="PS50005">
    <property type="entry name" value="TPR"/>
    <property type="match status" value="1"/>
</dbReference>
<gene>
    <name evidence="3" type="ORF">H1P_770026</name>
</gene>
<protein>
    <submittedName>
        <fullName evidence="3">Tetratricopeptide repeat protein</fullName>
    </submittedName>
</protein>
<dbReference type="AlphaFoldDB" id="A0A563W3W7"/>
<organism evidence="3 4">
    <name type="scientific">Hyella patelloides LEGE 07179</name>
    <dbReference type="NCBI Taxonomy" id="945734"/>
    <lineage>
        <taxon>Bacteria</taxon>
        <taxon>Bacillati</taxon>
        <taxon>Cyanobacteriota</taxon>
        <taxon>Cyanophyceae</taxon>
        <taxon>Pleurocapsales</taxon>
        <taxon>Hyellaceae</taxon>
        <taxon>Hyella</taxon>
    </lineage>
</organism>
<proteinExistence type="predicted"/>
<dbReference type="InterPro" id="IPR048173">
    <property type="entry name" value="Sll0314-like"/>
</dbReference>
<sequence length="304" mass="34178">MGKIFSKTKFASVVVAIFTTTLSFNNLAFAADPFRTENSRDLGEHTEEAFETIFLFGDYKGAKNPLQLAEQEEAKEPLAYALLASLAYTEKDWETLKAYALKTLQAAESLSTTDPLRSNLYQAVGHFMEGAYLYEEEGAVSAIQKLQLVFKYFDAAEDIEPDDPELNLIKGYVDLLLAVNLPFSSPEQAIARFEKYASPDYLVDRGIAVAYRDLKDYNKALESVNQALEIAPDNPENYYLKGQILRKIGKKNQDISILEEALEHFSQAASKEAQLPSFIVTPLKREMRQTQEKIDEIKAAKASR</sequence>
<evidence type="ECO:0000256" key="1">
    <source>
        <dbReference type="PROSITE-ProRule" id="PRU00339"/>
    </source>
</evidence>
<accession>A0A563W3W7</accession>
<dbReference type="InterPro" id="IPR011990">
    <property type="entry name" value="TPR-like_helical_dom_sf"/>
</dbReference>
<dbReference type="OrthoDB" id="505056at2"/>
<dbReference type="Proteomes" id="UP000320055">
    <property type="component" value="Unassembled WGS sequence"/>
</dbReference>
<name>A0A563W3W7_9CYAN</name>
<dbReference type="RefSeq" id="WP_144867705.1">
    <property type="nucleotide sequence ID" value="NZ_LR213835.1"/>
</dbReference>
<evidence type="ECO:0000256" key="2">
    <source>
        <dbReference type="SAM" id="SignalP"/>
    </source>
</evidence>
<feature type="signal peptide" evidence="2">
    <location>
        <begin position="1"/>
        <end position="30"/>
    </location>
</feature>
<feature type="repeat" description="TPR" evidence="1">
    <location>
        <begin position="201"/>
        <end position="234"/>
    </location>
</feature>
<dbReference type="SUPFAM" id="SSF48452">
    <property type="entry name" value="TPR-like"/>
    <property type="match status" value="1"/>
</dbReference>
<keyword evidence="1" id="KW-0802">TPR repeat</keyword>